<dbReference type="PROSITE" id="PS50118">
    <property type="entry name" value="HMG_BOX_2"/>
    <property type="match status" value="1"/>
</dbReference>
<feature type="region of interest" description="Disordered" evidence="2">
    <location>
        <begin position="253"/>
        <end position="285"/>
    </location>
</feature>
<feature type="region of interest" description="Disordered" evidence="2">
    <location>
        <begin position="97"/>
        <end position="128"/>
    </location>
</feature>
<dbReference type="SUPFAM" id="SSF47095">
    <property type="entry name" value="HMG-box"/>
    <property type="match status" value="1"/>
</dbReference>
<proteinExistence type="predicted"/>
<reference evidence="4 5" key="1">
    <citation type="submission" date="2024-03" db="EMBL/GenBank/DDBJ databases">
        <title>The Acrasis kona genome and developmental transcriptomes reveal deep origins of eukaryotic multicellular pathways.</title>
        <authorList>
            <person name="Sheikh S."/>
            <person name="Fu C.-J."/>
            <person name="Brown M.W."/>
            <person name="Baldauf S.L."/>
        </authorList>
    </citation>
    <scope>NUCLEOTIDE SEQUENCE [LARGE SCALE GENOMIC DNA]</scope>
    <source>
        <strain evidence="4 5">ATCC MYA-3509</strain>
    </source>
</reference>
<feature type="domain" description="HMG box" evidence="3">
    <location>
        <begin position="214"/>
        <end position="285"/>
    </location>
</feature>
<keyword evidence="1" id="KW-0539">Nucleus</keyword>
<sequence length="285" mass="32130">MSHHNTQNIINNLPGQFGLNPQMNVIHNQLVPMGDQGRTEDNVTKLTHTAMPLNMQQPTMTRFPNQGFSFPPQTHQPQSPITPPANNIVTLQSSALTHAPTNQKTKKPSIPAITSNGKESKEPKEGQSVSFKTLYHKYLKKRSRSDNANVANMGASDDIEDKLEFMVQIIAVQSAKIKKMEERISHFEMMLPDYGTFDGQPHHEDDHDHEVEKDKKPQTAYQTFMQTEIPKIKQMNPDVSQKDAFKIAANNWTALKNETPTPLTPSEPQSPVSSMEPPMKRSKQE</sequence>
<dbReference type="AlphaFoldDB" id="A0AAW2Z5P0"/>
<accession>A0AAW2Z5P0</accession>
<evidence type="ECO:0000256" key="2">
    <source>
        <dbReference type="SAM" id="MobiDB-lite"/>
    </source>
</evidence>
<gene>
    <name evidence="4" type="ORF">AKO1_004343</name>
</gene>
<comment type="caution">
    <text evidence="4">The sequence shown here is derived from an EMBL/GenBank/DDBJ whole genome shotgun (WGS) entry which is preliminary data.</text>
</comment>
<evidence type="ECO:0000313" key="5">
    <source>
        <dbReference type="Proteomes" id="UP001431209"/>
    </source>
</evidence>
<dbReference type="InterPro" id="IPR009071">
    <property type="entry name" value="HMG_box_dom"/>
</dbReference>
<evidence type="ECO:0000259" key="3">
    <source>
        <dbReference type="PROSITE" id="PS50118"/>
    </source>
</evidence>
<protein>
    <recommendedName>
        <fullName evidence="3">HMG box domain-containing protein</fullName>
    </recommendedName>
</protein>
<feature type="DNA-binding region" description="HMG box" evidence="1">
    <location>
        <begin position="214"/>
        <end position="285"/>
    </location>
</feature>
<name>A0AAW2Z5P0_9EUKA</name>
<feature type="compositionally biased region" description="Polar residues" evidence="2">
    <location>
        <begin position="253"/>
        <end position="273"/>
    </location>
</feature>
<evidence type="ECO:0000313" key="4">
    <source>
        <dbReference type="EMBL" id="KAL0485126.1"/>
    </source>
</evidence>
<dbReference type="InterPro" id="IPR056775">
    <property type="entry name" value="YABBY_C"/>
</dbReference>
<dbReference type="InterPro" id="IPR036910">
    <property type="entry name" value="HMG_box_dom_sf"/>
</dbReference>
<dbReference type="Proteomes" id="UP001431209">
    <property type="component" value="Unassembled WGS sequence"/>
</dbReference>
<organism evidence="4 5">
    <name type="scientific">Acrasis kona</name>
    <dbReference type="NCBI Taxonomy" id="1008807"/>
    <lineage>
        <taxon>Eukaryota</taxon>
        <taxon>Discoba</taxon>
        <taxon>Heterolobosea</taxon>
        <taxon>Tetramitia</taxon>
        <taxon>Eutetramitia</taxon>
        <taxon>Acrasidae</taxon>
        <taxon>Acrasis</taxon>
    </lineage>
</organism>
<dbReference type="GO" id="GO:0005634">
    <property type="term" value="C:nucleus"/>
    <property type="evidence" value="ECO:0007669"/>
    <property type="project" value="UniProtKB-UniRule"/>
</dbReference>
<dbReference type="EMBL" id="JAOPGA020001109">
    <property type="protein sequence ID" value="KAL0485126.1"/>
    <property type="molecule type" value="Genomic_DNA"/>
</dbReference>
<dbReference type="GO" id="GO:0003677">
    <property type="term" value="F:DNA binding"/>
    <property type="evidence" value="ECO:0007669"/>
    <property type="project" value="UniProtKB-UniRule"/>
</dbReference>
<dbReference type="Gene3D" id="1.10.30.10">
    <property type="entry name" value="High mobility group box domain"/>
    <property type="match status" value="1"/>
</dbReference>
<dbReference type="Pfam" id="PF04690">
    <property type="entry name" value="YABBY"/>
    <property type="match status" value="1"/>
</dbReference>
<keyword evidence="5" id="KW-1185">Reference proteome</keyword>
<evidence type="ECO:0000256" key="1">
    <source>
        <dbReference type="PROSITE-ProRule" id="PRU00267"/>
    </source>
</evidence>
<keyword evidence="1" id="KW-0238">DNA-binding</keyword>
<dbReference type="CDD" id="cd00084">
    <property type="entry name" value="HMG-box_SF"/>
    <property type="match status" value="1"/>
</dbReference>